<name>A0A2I1HBN4_9GLOM</name>
<dbReference type="AlphaFoldDB" id="A0A2I1HBN4"/>
<comment type="caution">
    <text evidence="1">The sequence shown here is derived from an EMBL/GenBank/DDBJ whole genome shotgun (WGS) entry which is preliminary data.</text>
</comment>
<evidence type="ECO:0000313" key="2">
    <source>
        <dbReference type="Proteomes" id="UP000234323"/>
    </source>
</evidence>
<accession>A0A2I1HBN4</accession>
<sequence length="162" mass="18614">MEPIDDFGVWNLEVSDRTYQRFWNSEVLDRTYQRFWNSEILEFGGSGWNLSMILKFGGPGRRNAALDFIFEGSDSHSSSIHIHGSSVLDFGDEGSSVPRLWRQRVLRFLDFEDDGFSVLDLETTGSLILGLSVSIRLSTIRTGIRLESQFEGLQHSWKEFQK</sequence>
<evidence type="ECO:0000313" key="1">
    <source>
        <dbReference type="EMBL" id="PKY56287.1"/>
    </source>
</evidence>
<proteinExistence type="predicted"/>
<dbReference type="Proteomes" id="UP000234323">
    <property type="component" value="Unassembled WGS sequence"/>
</dbReference>
<dbReference type="EMBL" id="LLXI01002129">
    <property type="protein sequence ID" value="PKY56287.1"/>
    <property type="molecule type" value="Genomic_DNA"/>
</dbReference>
<reference evidence="1 2" key="1">
    <citation type="submission" date="2015-10" db="EMBL/GenBank/DDBJ databases">
        <title>Genome analyses suggest a sexual origin of heterokaryosis in a supposedly ancient asexual fungus.</title>
        <authorList>
            <person name="Ropars J."/>
            <person name="Sedzielewska K."/>
            <person name="Noel J."/>
            <person name="Charron P."/>
            <person name="Farinelli L."/>
            <person name="Marton T."/>
            <person name="Kruger M."/>
            <person name="Pelin A."/>
            <person name="Brachmann A."/>
            <person name="Corradi N."/>
        </authorList>
    </citation>
    <scope>NUCLEOTIDE SEQUENCE [LARGE SCALE GENOMIC DNA]</scope>
    <source>
        <strain evidence="1 2">A4</strain>
    </source>
</reference>
<keyword evidence="2" id="KW-1185">Reference proteome</keyword>
<gene>
    <name evidence="1" type="ORF">RhiirA4_476472</name>
</gene>
<organism evidence="1 2">
    <name type="scientific">Rhizophagus irregularis</name>
    <dbReference type="NCBI Taxonomy" id="588596"/>
    <lineage>
        <taxon>Eukaryota</taxon>
        <taxon>Fungi</taxon>
        <taxon>Fungi incertae sedis</taxon>
        <taxon>Mucoromycota</taxon>
        <taxon>Glomeromycotina</taxon>
        <taxon>Glomeromycetes</taxon>
        <taxon>Glomerales</taxon>
        <taxon>Glomeraceae</taxon>
        <taxon>Rhizophagus</taxon>
    </lineage>
</organism>
<protein>
    <submittedName>
        <fullName evidence="1">Uncharacterized protein</fullName>
    </submittedName>
</protein>